<feature type="signal peptide" evidence="5">
    <location>
        <begin position="1"/>
        <end position="25"/>
    </location>
</feature>
<dbReference type="Pfam" id="PF00884">
    <property type="entry name" value="Sulfatase"/>
    <property type="match status" value="1"/>
</dbReference>
<dbReference type="InterPro" id="IPR000917">
    <property type="entry name" value="Sulfatase_N"/>
</dbReference>
<proteinExistence type="inferred from homology"/>
<sequence>MNPNRRLFICICMLPLCGLFRLCDATNVLLIIADDLRPSLGCYQQEVSDLQGELRFHTPNIDSLAERGTIFTNAYAQQALCGPSRTSFLTGRRPDSLRTFDNSRFYWRSKKNNITTLPQYFKEHNYATFSAGKVFHPGRLSNKTDDYPYSWNSPTFHPPTEEYMQAKVCGPNHRRNIVCPVNVTEQPGGSLPDLQTADFVVNLLHDEQMLKQPFFIAVGFHKPHVPLKYPAEFRDYYPIEKVQVAENGAIPANLPDVAWNPWMTLRSRDDISDLNISYPYGPMPDFYQVY</sequence>
<evidence type="ECO:0000259" key="6">
    <source>
        <dbReference type="Pfam" id="PF00884"/>
    </source>
</evidence>
<comment type="similarity">
    <text evidence="2">Belongs to the sulfatase family.</text>
</comment>
<dbReference type="InterPro" id="IPR017850">
    <property type="entry name" value="Alkaline_phosphatase_core_sf"/>
</dbReference>
<dbReference type="GO" id="GO:0046872">
    <property type="term" value="F:metal ion binding"/>
    <property type="evidence" value="ECO:0007669"/>
    <property type="project" value="UniProtKB-KW"/>
</dbReference>
<dbReference type="GO" id="GO:0004423">
    <property type="term" value="F:iduronate-2-sulfatase activity"/>
    <property type="evidence" value="ECO:0007669"/>
    <property type="project" value="TreeGrafter"/>
</dbReference>
<dbReference type="PANTHER" id="PTHR45953:SF1">
    <property type="entry name" value="IDURONATE 2-SULFATASE"/>
    <property type="match status" value="1"/>
</dbReference>
<organism evidence="7 8">
    <name type="scientific">Plectus sambesii</name>
    <dbReference type="NCBI Taxonomy" id="2011161"/>
    <lineage>
        <taxon>Eukaryota</taxon>
        <taxon>Metazoa</taxon>
        <taxon>Ecdysozoa</taxon>
        <taxon>Nematoda</taxon>
        <taxon>Chromadorea</taxon>
        <taxon>Plectida</taxon>
        <taxon>Plectina</taxon>
        <taxon>Plectoidea</taxon>
        <taxon>Plectidae</taxon>
        <taxon>Plectus</taxon>
    </lineage>
</organism>
<dbReference type="WBParaSite" id="PSAMB.scaffold42size100754.g954.t1">
    <property type="protein sequence ID" value="PSAMB.scaffold42size100754.g954.t1"/>
    <property type="gene ID" value="PSAMB.scaffold42size100754.g954"/>
</dbReference>
<evidence type="ECO:0000256" key="2">
    <source>
        <dbReference type="ARBA" id="ARBA00008779"/>
    </source>
</evidence>
<dbReference type="Gene3D" id="3.40.720.10">
    <property type="entry name" value="Alkaline Phosphatase, subunit A"/>
    <property type="match status" value="1"/>
</dbReference>
<reference evidence="8" key="1">
    <citation type="submission" date="2022-11" db="UniProtKB">
        <authorList>
            <consortium name="WormBaseParasite"/>
        </authorList>
    </citation>
    <scope>IDENTIFICATION</scope>
</reference>
<comment type="cofactor">
    <cofactor evidence="1">
        <name>Ca(2+)</name>
        <dbReference type="ChEBI" id="CHEBI:29108"/>
    </cofactor>
</comment>
<dbReference type="PROSITE" id="PS00523">
    <property type="entry name" value="SULFATASE_1"/>
    <property type="match status" value="1"/>
</dbReference>
<feature type="domain" description="Sulfatase N-terminal" evidence="6">
    <location>
        <begin position="27"/>
        <end position="242"/>
    </location>
</feature>
<dbReference type="PANTHER" id="PTHR45953">
    <property type="entry name" value="IDURONATE 2-SULFATASE"/>
    <property type="match status" value="1"/>
</dbReference>
<feature type="chain" id="PRO_5037540029" evidence="5">
    <location>
        <begin position="26"/>
        <end position="290"/>
    </location>
</feature>
<keyword evidence="7" id="KW-1185">Reference proteome</keyword>
<evidence type="ECO:0000256" key="1">
    <source>
        <dbReference type="ARBA" id="ARBA00001913"/>
    </source>
</evidence>
<dbReference type="SUPFAM" id="SSF53649">
    <property type="entry name" value="Alkaline phosphatase-like"/>
    <property type="match status" value="1"/>
</dbReference>
<evidence type="ECO:0000256" key="3">
    <source>
        <dbReference type="ARBA" id="ARBA00022723"/>
    </source>
</evidence>
<dbReference type="Proteomes" id="UP000887566">
    <property type="component" value="Unplaced"/>
</dbReference>
<evidence type="ECO:0000313" key="7">
    <source>
        <dbReference type="Proteomes" id="UP000887566"/>
    </source>
</evidence>
<keyword evidence="4" id="KW-0378">Hydrolase</keyword>
<evidence type="ECO:0000313" key="8">
    <source>
        <dbReference type="WBParaSite" id="PSAMB.scaffold42size100754.g954.t1"/>
    </source>
</evidence>
<name>A0A914WKJ6_9BILA</name>
<dbReference type="InterPro" id="IPR024607">
    <property type="entry name" value="Sulfatase_CS"/>
</dbReference>
<dbReference type="GO" id="GO:0005737">
    <property type="term" value="C:cytoplasm"/>
    <property type="evidence" value="ECO:0007669"/>
    <property type="project" value="TreeGrafter"/>
</dbReference>
<dbReference type="AlphaFoldDB" id="A0A914WKJ6"/>
<keyword evidence="5" id="KW-0732">Signal</keyword>
<evidence type="ECO:0000256" key="5">
    <source>
        <dbReference type="SAM" id="SignalP"/>
    </source>
</evidence>
<accession>A0A914WKJ6</accession>
<protein>
    <submittedName>
        <fullName evidence="8">Sulfatase N-terminal domain-containing protein</fullName>
    </submittedName>
</protein>
<keyword evidence="3" id="KW-0479">Metal-binding</keyword>
<evidence type="ECO:0000256" key="4">
    <source>
        <dbReference type="ARBA" id="ARBA00022801"/>
    </source>
</evidence>